<dbReference type="RefSeq" id="WP_413276814.1">
    <property type="nucleotide sequence ID" value="NZ_JBHFNT010000066.1"/>
</dbReference>
<feature type="transmembrane region" description="Helical" evidence="3">
    <location>
        <begin position="39"/>
        <end position="59"/>
    </location>
</feature>
<dbReference type="Pfam" id="PF02632">
    <property type="entry name" value="BioY"/>
    <property type="match status" value="1"/>
</dbReference>
<keyword evidence="3" id="KW-0812">Transmembrane</keyword>
<evidence type="ECO:0000256" key="1">
    <source>
        <dbReference type="ARBA" id="ARBA00010692"/>
    </source>
</evidence>
<feature type="transmembrane region" description="Helical" evidence="3">
    <location>
        <begin position="124"/>
        <end position="145"/>
    </location>
</feature>
<evidence type="ECO:0000256" key="3">
    <source>
        <dbReference type="SAM" id="Phobius"/>
    </source>
</evidence>
<feature type="transmembrane region" description="Helical" evidence="3">
    <location>
        <begin position="172"/>
        <end position="189"/>
    </location>
</feature>
<dbReference type="Proteomes" id="UP001576780">
    <property type="component" value="Unassembled WGS sequence"/>
</dbReference>
<comment type="subcellular location">
    <subcellularLocation>
        <location evidence="2">Cell membrane</location>
        <topology evidence="2">Multi-pass membrane protein</topology>
    </subcellularLocation>
</comment>
<dbReference type="InterPro" id="IPR003784">
    <property type="entry name" value="BioY"/>
</dbReference>
<evidence type="ECO:0000256" key="2">
    <source>
        <dbReference type="PIRNR" id="PIRNR016661"/>
    </source>
</evidence>
<dbReference type="PANTHER" id="PTHR34295">
    <property type="entry name" value="BIOTIN TRANSPORTER BIOY"/>
    <property type="match status" value="1"/>
</dbReference>
<keyword evidence="2 3" id="KW-0472">Membrane</keyword>
<dbReference type="PANTHER" id="PTHR34295:SF1">
    <property type="entry name" value="BIOTIN TRANSPORTER BIOY"/>
    <property type="match status" value="1"/>
</dbReference>
<comment type="similarity">
    <text evidence="1 2">Belongs to the BioY family.</text>
</comment>
<sequence>MFSPTEFLWAFIGLLLTIGGTFLEASVTALPWHWSESGIPIHSLGVTYQIGAVLLVGCLGGKNAGALSQIAYLALGLTWLPVFSQGGGIAYLKLPSFGYLLGFIPGAWICGYLAFRQPPKLESLAFSCLCGLLVIHLVGIGYLVANHYIILASTEISSPIVPDIQKYSLDPIPGQLALVCAATVLAFILRRIMFY</sequence>
<organism evidence="4 5">
    <name type="scientific">Floridaenema evergladense BLCC-F167</name>
    <dbReference type="NCBI Taxonomy" id="3153639"/>
    <lineage>
        <taxon>Bacteria</taxon>
        <taxon>Bacillati</taxon>
        <taxon>Cyanobacteriota</taxon>
        <taxon>Cyanophyceae</taxon>
        <taxon>Oscillatoriophycideae</taxon>
        <taxon>Aerosakkonematales</taxon>
        <taxon>Aerosakkonemataceae</taxon>
        <taxon>Floridanema</taxon>
        <taxon>Floridanema evergladense</taxon>
    </lineage>
</organism>
<proteinExistence type="inferred from homology"/>
<keyword evidence="2" id="KW-0813">Transport</keyword>
<keyword evidence="2" id="KW-1003">Cell membrane</keyword>
<dbReference type="PIRSF" id="PIRSF016661">
    <property type="entry name" value="BioY"/>
    <property type="match status" value="1"/>
</dbReference>
<gene>
    <name evidence="4" type="ORF">ACE1CA_07550</name>
</gene>
<evidence type="ECO:0000313" key="4">
    <source>
        <dbReference type="EMBL" id="MFB2834374.1"/>
    </source>
</evidence>
<comment type="caution">
    <text evidence="4">The sequence shown here is derived from an EMBL/GenBank/DDBJ whole genome shotgun (WGS) entry which is preliminary data.</text>
</comment>
<accession>A0ABV4WH15</accession>
<reference evidence="4 5" key="1">
    <citation type="submission" date="2024-09" db="EMBL/GenBank/DDBJ databases">
        <title>Floridaenema gen nov. (Aerosakkonemataceae, Aerosakkonematales ord. nov., Cyanobacteria) from benthic tropical and subtropical fresh waters, with the description of four new species.</title>
        <authorList>
            <person name="Moretto J.A."/>
            <person name="Berthold D.E."/>
            <person name="Lefler F.W."/>
            <person name="Huang I.-S."/>
            <person name="Laughinghouse H. IV."/>
        </authorList>
    </citation>
    <scope>NUCLEOTIDE SEQUENCE [LARGE SCALE GENOMIC DNA]</scope>
    <source>
        <strain evidence="4 5">BLCC-F167</strain>
    </source>
</reference>
<dbReference type="EMBL" id="JBHFNT010000066">
    <property type="protein sequence ID" value="MFB2834374.1"/>
    <property type="molecule type" value="Genomic_DNA"/>
</dbReference>
<protein>
    <recommendedName>
        <fullName evidence="2">Biotin transporter</fullName>
    </recommendedName>
</protein>
<keyword evidence="5" id="KW-1185">Reference proteome</keyword>
<evidence type="ECO:0000313" key="5">
    <source>
        <dbReference type="Proteomes" id="UP001576780"/>
    </source>
</evidence>
<keyword evidence="3" id="KW-1133">Transmembrane helix</keyword>
<feature type="transmembrane region" description="Helical" evidence="3">
    <location>
        <begin position="71"/>
        <end position="91"/>
    </location>
</feature>
<dbReference type="Gene3D" id="1.10.1760.20">
    <property type="match status" value="1"/>
</dbReference>
<name>A0ABV4WH15_9CYAN</name>
<feature type="transmembrane region" description="Helical" evidence="3">
    <location>
        <begin position="97"/>
        <end position="115"/>
    </location>
</feature>